<dbReference type="GO" id="GO:0043213">
    <property type="term" value="P:bacteriocin transport"/>
    <property type="evidence" value="ECO:0007669"/>
    <property type="project" value="UniProtKB-KW"/>
</dbReference>
<dbReference type="Pfam" id="PF03412">
    <property type="entry name" value="Peptidase_C39"/>
    <property type="match status" value="1"/>
</dbReference>
<dbReference type="GO" id="GO:0034040">
    <property type="term" value="F:ATPase-coupled lipid transmembrane transporter activity"/>
    <property type="evidence" value="ECO:0007669"/>
    <property type="project" value="TreeGrafter"/>
</dbReference>
<protein>
    <submittedName>
        <fullName evidence="13">Unspecified toxin/drug abc transporter ATP-binding and permease protein</fullName>
    </submittedName>
</protein>
<evidence type="ECO:0000313" key="13">
    <source>
        <dbReference type="EMBL" id="EGV00548.1"/>
    </source>
</evidence>
<dbReference type="NCBIfam" id="NF045998">
    <property type="entry name" value="cleave_ABC_plasm"/>
    <property type="match status" value="1"/>
</dbReference>
<keyword evidence="6 9" id="KW-1133">Transmembrane helix</keyword>
<reference evidence="13 14" key="1">
    <citation type="journal article" date="2013" name="Genome Announc.">
        <title>Genome Sequence of Mycoplasma columbinum Strain SF7.</title>
        <authorList>
            <person name="Guo Z."/>
            <person name="Xu X."/>
            <person name="Zheng Q."/>
            <person name="Li T."/>
            <person name="Kuang S."/>
            <person name="Zhang Z."/>
            <person name="Chen Y."/>
            <person name="Lu X."/>
            <person name="Zhou R."/>
            <person name="Bi D."/>
            <person name="Jin H."/>
        </authorList>
    </citation>
    <scope>NUCLEOTIDE SEQUENCE [LARGE SCALE GENOMIC DNA]</scope>
    <source>
        <strain evidence="13 14">SF7</strain>
    </source>
</reference>
<feature type="domain" description="Peptidase C39" evidence="12">
    <location>
        <begin position="6"/>
        <end position="133"/>
    </location>
</feature>
<dbReference type="SUPFAM" id="SSF52540">
    <property type="entry name" value="P-loop containing nucleoside triphosphate hydrolases"/>
    <property type="match status" value="1"/>
</dbReference>
<dbReference type="Gene3D" id="3.40.50.300">
    <property type="entry name" value="P-loop containing nucleotide triphosphate hydrolases"/>
    <property type="match status" value="1"/>
</dbReference>
<organism evidence="13 14">
    <name type="scientific">Mycoplasmopsis columbina SF7</name>
    <dbReference type="NCBI Taxonomy" id="1037410"/>
    <lineage>
        <taxon>Bacteria</taxon>
        <taxon>Bacillati</taxon>
        <taxon>Mycoplasmatota</taxon>
        <taxon>Mycoplasmoidales</taxon>
        <taxon>Metamycoplasmataceae</taxon>
        <taxon>Mycoplasmopsis</taxon>
    </lineage>
</organism>
<dbReference type="Gene3D" id="3.90.70.10">
    <property type="entry name" value="Cysteine proteinases"/>
    <property type="match status" value="1"/>
</dbReference>
<name>F9UJ52_9BACT</name>
<evidence type="ECO:0000256" key="4">
    <source>
        <dbReference type="ARBA" id="ARBA00022807"/>
    </source>
</evidence>
<dbReference type="Gene3D" id="1.20.1560.10">
    <property type="entry name" value="ABC transporter type 1, transmembrane domain"/>
    <property type="match status" value="1"/>
</dbReference>
<dbReference type="GO" id="GO:0015031">
    <property type="term" value="P:protein transport"/>
    <property type="evidence" value="ECO:0007669"/>
    <property type="project" value="UniProtKB-KW"/>
</dbReference>
<dbReference type="Proteomes" id="UP000004978">
    <property type="component" value="Unassembled WGS sequence"/>
</dbReference>
<keyword evidence="5" id="KW-0653">Protein transport</keyword>
<evidence type="ECO:0000256" key="1">
    <source>
        <dbReference type="ARBA" id="ARBA00004651"/>
    </source>
</evidence>
<keyword evidence="14" id="KW-1185">Reference proteome</keyword>
<keyword evidence="13" id="KW-0547">Nucleotide-binding</keyword>
<evidence type="ECO:0000256" key="6">
    <source>
        <dbReference type="ARBA" id="ARBA00022989"/>
    </source>
</evidence>
<evidence type="ECO:0000256" key="8">
    <source>
        <dbReference type="ARBA" id="ARBA00043264"/>
    </source>
</evidence>
<feature type="domain" description="ABC transporter" evidence="10">
    <location>
        <begin position="473"/>
        <end position="681"/>
    </location>
</feature>
<keyword evidence="5" id="KW-0813">Transport</keyword>
<evidence type="ECO:0000256" key="9">
    <source>
        <dbReference type="SAM" id="Phobius"/>
    </source>
</evidence>
<dbReference type="PROSITE" id="PS50929">
    <property type="entry name" value="ABC_TM1F"/>
    <property type="match status" value="1"/>
</dbReference>
<dbReference type="GO" id="GO:0006508">
    <property type="term" value="P:proteolysis"/>
    <property type="evidence" value="ECO:0007669"/>
    <property type="project" value="InterPro"/>
</dbReference>
<feature type="transmembrane region" description="Helical" evidence="9">
    <location>
        <begin position="197"/>
        <end position="217"/>
    </location>
</feature>
<dbReference type="STRING" id="1037410.MCSF7_02549"/>
<dbReference type="GO" id="GO:0008234">
    <property type="term" value="F:cysteine-type peptidase activity"/>
    <property type="evidence" value="ECO:0007669"/>
    <property type="project" value="UniProtKB-KW"/>
</dbReference>
<gene>
    <name evidence="13" type="ORF">MCSF7_02549</name>
</gene>
<accession>F9UJ52</accession>
<evidence type="ECO:0000259" key="11">
    <source>
        <dbReference type="PROSITE" id="PS50929"/>
    </source>
</evidence>
<comment type="subcellular location">
    <subcellularLocation>
        <location evidence="1">Cell membrane</location>
        <topology evidence="1">Multi-pass membrane protein</topology>
    </subcellularLocation>
</comment>
<dbReference type="GO" id="GO:0005886">
    <property type="term" value="C:plasma membrane"/>
    <property type="evidence" value="ECO:0007669"/>
    <property type="project" value="UniProtKB-SubCell"/>
</dbReference>
<dbReference type="InterPro" id="IPR003439">
    <property type="entry name" value="ABC_transporter-like_ATP-bd"/>
</dbReference>
<dbReference type="RefSeq" id="WP_006608318.1">
    <property type="nucleotide sequence ID" value="NZ_AFXA01000002.1"/>
</dbReference>
<evidence type="ECO:0000259" key="10">
    <source>
        <dbReference type="PROSITE" id="PS50893"/>
    </source>
</evidence>
<dbReference type="InterPro" id="IPR027417">
    <property type="entry name" value="P-loop_NTPase"/>
</dbReference>
<keyword evidence="7 9" id="KW-0472">Membrane</keyword>
<feature type="transmembrane region" description="Helical" evidence="9">
    <location>
        <begin position="274"/>
        <end position="293"/>
    </location>
</feature>
<dbReference type="PANTHER" id="PTHR24221:SF654">
    <property type="entry name" value="ATP-BINDING CASSETTE SUB-FAMILY B MEMBER 6"/>
    <property type="match status" value="1"/>
</dbReference>
<feature type="transmembrane region" description="Helical" evidence="9">
    <location>
        <begin position="413"/>
        <end position="438"/>
    </location>
</feature>
<evidence type="ECO:0000256" key="3">
    <source>
        <dbReference type="ARBA" id="ARBA00022692"/>
    </source>
</evidence>
<comment type="similarity">
    <text evidence="2">Belongs to the ABC transporter superfamily.</text>
</comment>
<comment type="caution">
    <text evidence="13">The sequence shown here is derived from an EMBL/GenBank/DDBJ whole genome shotgun (WGS) entry which is preliminary data.</text>
</comment>
<keyword evidence="3 9" id="KW-0812">Transmembrane</keyword>
<feature type="domain" description="ABC transmembrane type-1" evidence="11">
    <location>
        <begin position="161"/>
        <end position="437"/>
    </location>
</feature>
<feature type="transmembrane region" description="Helical" evidence="9">
    <location>
        <begin position="299"/>
        <end position="317"/>
    </location>
</feature>
<dbReference type="SUPFAM" id="SSF90123">
    <property type="entry name" value="ABC transporter transmembrane region"/>
    <property type="match status" value="1"/>
</dbReference>
<dbReference type="GO" id="GO:0005524">
    <property type="term" value="F:ATP binding"/>
    <property type="evidence" value="ECO:0007669"/>
    <property type="project" value="UniProtKB-KW"/>
</dbReference>
<dbReference type="GO" id="GO:0140359">
    <property type="term" value="F:ABC-type transporter activity"/>
    <property type="evidence" value="ECO:0007669"/>
    <property type="project" value="InterPro"/>
</dbReference>
<dbReference type="eggNOG" id="COG2274">
    <property type="taxonomic scope" value="Bacteria"/>
</dbReference>
<feature type="transmembrane region" description="Helical" evidence="9">
    <location>
        <begin position="161"/>
        <end position="185"/>
    </location>
</feature>
<dbReference type="PANTHER" id="PTHR24221">
    <property type="entry name" value="ATP-BINDING CASSETTE SUB-FAMILY B"/>
    <property type="match status" value="1"/>
</dbReference>
<keyword evidence="4" id="KW-0645">Protease</keyword>
<sequence>MKITKQNDIKDCGLHILQFFALYHNDQYIDINYLKLNASYNENGININSLKDQAKKINLELKSYSCDFLTLEKISEKNLPIVLLINKNGLNHFVILEKIKNYKFYIQDSSIGDRTVYKKDELEKIFLNVVLTFDKIENTKNIDIILNNKFSEFSEFKKETFLVFLISILNLFFSFSVSLFFKIVFDFLIPNNLSENLIILSIVFLLLNSFKFINSFLKNIILKKVTMKIENKITTALLNKLSHCDEKTLNKLTTNEYIKKFSYIPFIAEYKANFTHSILFETFSIIGSILILIWLHFWLFSIVFIILFISLLVNFAFHIKIKKTYPLVLNANLEKLIADMNIINSKNNFLNSDSYNFFKKINNEKLFLYQKNNFSFFNSLNSKNYFIDLIMGNLNLIIVFVGGIFIFSNQISFGILMMFISISNFLFMPANSLFSIFLNKSLLNSQQSELNFILNFSEKETNGKFKISKINEIEINNLLFEYEVDKKIVNLKHFLINQNIQINGKNGSGKSSFLNLIAFLNFPTNGSIKINNIEYKNIDIEDLQNNICFIKQNEFLPSTSIYEYVTENNEKKIEFLNNLLNNKQFAEIINLMRINFQSQIIDGGKNFSSGQKQFISLLKLFTKNYKLVILDEAFENISFEIYSKIKALIKEIFVSSLFIEVSHSKKYVFTNKEVDFEKINQL</sequence>
<proteinExistence type="inferred from homology"/>
<dbReference type="InterPro" id="IPR011527">
    <property type="entry name" value="ABC1_TM_dom"/>
</dbReference>
<dbReference type="PROSITE" id="PS50990">
    <property type="entry name" value="PEPTIDASE_C39"/>
    <property type="match status" value="1"/>
</dbReference>
<feature type="transmembrane region" description="Helical" evidence="9">
    <location>
        <begin position="385"/>
        <end position="407"/>
    </location>
</feature>
<dbReference type="EMBL" id="AFXA01000002">
    <property type="protein sequence ID" value="EGV00548.1"/>
    <property type="molecule type" value="Genomic_DNA"/>
</dbReference>
<evidence type="ECO:0000256" key="5">
    <source>
        <dbReference type="ARBA" id="ARBA00022927"/>
    </source>
</evidence>
<keyword evidence="8" id="KW-0080">Bacteriocin transport</keyword>
<keyword evidence="13" id="KW-0067">ATP-binding</keyword>
<keyword evidence="4" id="KW-0788">Thiol protease</keyword>
<dbReference type="Pfam" id="PF00664">
    <property type="entry name" value="ABC_membrane"/>
    <property type="match status" value="1"/>
</dbReference>
<evidence type="ECO:0000259" key="12">
    <source>
        <dbReference type="PROSITE" id="PS50990"/>
    </source>
</evidence>
<dbReference type="GO" id="GO:0016887">
    <property type="term" value="F:ATP hydrolysis activity"/>
    <property type="evidence" value="ECO:0007669"/>
    <property type="project" value="InterPro"/>
</dbReference>
<dbReference type="InterPro" id="IPR039421">
    <property type="entry name" value="Type_1_exporter"/>
</dbReference>
<keyword evidence="4" id="KW-0378">Hydrolase</keyword>
<evidence type="ECO:0000313" key="14">
    <source>
        <dbReference type="Proteomes" id="UP000004978"/>
    </source>
</evidence>
<dbReference type="Pfam" id="PF00005">
    <property type="entry name" value="ABC_tran"/>
    <property type="match status" value="1"/>
</dbReference>
<evidence type="ECO:0000256" key="7">
    <source>
        <dbReference type="ARBA" id="ARBA00023136"/>
    </source>
</evidence>
<dbReference type="InterPro" id="IPR036640">
    <property type="entry name" value="ABC1_TM_sf"/>
</dbReference>
<dbReference type="PROSITE" id="PS50893">
    <property type="entry name" value="ABC_TRANSPORTER_2"/>
    <property type="match status" value="1"/>
</dbReference>
<dbReference type="AlphaFoldDB" id="F9UJ52"/>
<evidence type="ECO:0000256" key="2">
    <source>
        <dbReference type="ARBA" id="ARBA00005417"/>
    </source>
</evidence>
<dbReference type="InterPro" id="IPR005074">
    <property type="entry name" value="Peptidase_C39"/>
</dbReference>